<comment type="caution">
    <text evidence="1">The sequence shown here is derived from an EMBL/GenBank/DDBJ whole genome shotgun (WGS) entry which is preliminary data.</text>
</comment>
<evidence type="ECO:0000313" key="2">
    <source>
        <dbReference type="Proteomes" id="UP001497680"/>
    </source>
</evidence>
<organism evidence="1 2">
    <name type="scientific">Hypoxylon rubiginosum</name>
    <dbReference type="NCBI Taxonomy" id="110542"/>
    <lineage>
        <taxon>Eukaryota</taxon>
        <taxon>Fungi</taxon>
        <taxon>Dikarya</taxon>
        <taxon>Ascomycota</taxon>
        <taxon>Pezizomycotina</taxon>
        <taxon>Sordariomycetes</taxon>
        <taxon>Xylariomycetidae</taxon>
        <taxon>Xylariales</taxon>
        <taxon>Hypoxylaceae</taxon>
        <taxon>Hypoxylon</taxon>
    </lineage>
</organism>
<name>A0ACC0CQ95_9PEZI</name>
<accession>A0ACC0CQ95</accession>
<gene>
    <name evidence="1" type="ORF">F4821DRAFT_272413</name>
</gene>
<evidence type="ECO:0000313" key="1">
    <source>
        <dbReference type="EMBL" id="KAI6082536.1"/>
    </source>
</evidence>
<sequence length="702" mass="77852">MVRSFNTETLNGLCSEDQLELLDSIDHLRFQGVDHYISLPQIIVCGDQSSGKSSVLEALSGVPFPVKSNLCTCFPTELVLRRADDIGVTVSIMPEASTKKAKKTQLSPFHEELDGFEGFQALIEKAKLAMGISNSGKAFSKDRLRVEITGPDRPHLTIIDLPGLIHSETKSQSAADVGLVREVVETYMEQPRSIILAVVSAKNDFANQVVLNLARQVDKTGNRTMGVITKPDTLAQGSSSESAYISLARNNQVYFRLGWHVLVNLDSETQKGSSLLSHRNVQEARFFSAGAWKELPPSMLGIVELRKNLSSVLLRQIALELPSLIHEIHSTLDISRELLGRLGEPRRTLEEQQVQLLHISQKFQALVDSSISGTYTGAFFEDTETPQGYQQRIRAVVQNMNTEFADELSNHGHRREISSNAKSSPTGPELITKDTFLDHVQSTMHRTRGRELPGIFSTMVVADLFQQQSSPWEGIVRNHVKKTWEAVETFLKLVIANAADPSIGHVLIEKVFRPALSSLLTDAQAKTTQLLDSNRRIHPITYNRDCREMIQKIDKSPREECSNVLRDYLGVPSGTQGNVYINRNVNVDTLLDKLVKTTRFNTERLAASEALDCMQAYYGIAMKRFVDSIAIEVIEQTLLAALSGILSPVVVISMSPELVEGIAGESQESRAQRDELTKKIEALEKGLDTCKSFANSKLSGKN</sequence>
<dbReference type="Proteomes" id="UP001497680">
    <property type="component" value="Unassembled WGS sequence"/>
</dbReference>
<proteinExistence type="predicted"/>
<dbReference type="EMBL" id="MU394369">
    <property type="protein sequence ID" value="KAI6082536.1"/>
    <property type="molecule type" value="Genomic_DNA"/>
</dbReference>
<protein>
    <submittedName>
        <fullName evidence="1">Dynamin family protein</fullName>
    </submittedName>
</protein>
<keyword evidence="2" id="KW-1185">Reference proteome</keyword>
<reference evidence="1 2" key="1">
    <citation type="journal article" date="2022" name="New Phytol.">
        <title>Ecological generalism drives hyperdiversity of secondary metabolite gene clusters in xylarialean endophytes.</title>
        <authorList>
            <person name="Franco M.E.E."/>
            <person name="Wisecaver J.H."/>
            <person name="Arnold A.E."/>
            <person name="Ju Y.M."/>
            <person name="Slot J.C."/>
            <person name="Ahrendt S."/>
            <person name="Moore L.P."/>
            <person name="Eastman K.E."/>
            <person name="Scott K."/>
            <person name="Konkel Z."/>
            <person name="Mondo S.J."/>
            <person name="Kuo A."/>
            <person name="Hayes R.D."/>
            <person name="Haridas S."/>
            <person name="Andreopoulos B."/>
            <person name="Riley R."/>
            <person name="LaButti K."/>
            <person name="Pangilinan J."/>
            <person name="Lipzen A."/>
            <person name="Amirebrahimi M."/>
            <person name="Yan J."/>
            <person name="Adam C."/>
            <person name="Keymanesh K."/>
            <person name="Ng V."/>
            <person name="Louie K."/>
            <person name="Northen T."/>
            <person name="Drula E."/>
            <person name="Henrissat B."/>
            <person name="Hsieh H.M."/>
            <person name="Youens-Clark K."/>
            <person name="Lutzoni F."/>
            <person name="Miadlikowska J."/>
            <person name="Eastwood D.C."/>
            <person name="Hamelin R.C."/>
            <person name="Grigoriev I.V."/>
            <person name="U'Ren J.M."/>
        </authorList>
    </citation>
    <scope>NUCLEOTIDE SEQUENCE [LARGE SCALE GENOMIC DNA]</scope>
    <source>
        <strain evidence="1 2">ER1909</strain>
    </source>
</reference>